<dbReference type="CDD" id="cd17631">
    <property type="entry name" value="FACL_FadD13-like"/>
    <property type="match status" value="1"/>
</dbReference>
<dbReference type="InterPro" id="IPR042099">
    <property type="entry name" value="ANL_N_sf"/>
</dbReference>
<dbReference type="InterPro" id="IPR000873">
    <property type="entry name" value="AMP-dep_synth/lig_dom"/>
</dbReference>
<name>A0A7K1LKL4_9MICC</name>
<evidence type="ECO:0000259" key="4">
    <source>
        <dbReference type="Pfam" id="PF13193"/>
    </source>
</evidence>
<feature type="domain" description="AMP-dependent synthetase/ligase" evidence="3">
    <location>
        <begin position="14"/>
        <end position="366"/>
    </location>
</feature>
<feature type="domain" description="AMP-binding enzyme C-terminal" evidence="4">
    <location>
        <begin position="416"/>
        <end position="491"/>
    </location>
</feature>
<dbReference type="Gene3D" id="3.40.50.12780">
    <property type="entry name" value="N-terminal domain of ligase-like"/>
    <property type="match status" value="1"/>
</dbReference>
<dbReference type="PROSITE" id="PS00455">
    <property type="entry name" value="AMP_BINDING"/>
    <property type="match status" value="1"/>
</dbReference>
<sequence length="501" mass="54656">MTIIDYGIGTYPARRAKIRGDDVAISFEGEDTTYARFAGRVTRLANSLKDLGVSPGDRVAYAGFNHPALLETFFATTLVGAACVLVNPRLAAPEVEYILRDCTPSVVFFGEDQAQNAERLRAGTDPEVRWFGVDDGGFESLLAAGSDGDAVVPLDEDDTALIMYTSGTTGNPKGVMLSHRALLFQYFNAILGEDFRQDDVNLSVAPLFHIAGLNMLAVPTFMMGGRIIIHRRFKAAEALRALAEHRVNSAFMVPAMLDAVAHEEGFDAADLSMLRNLMVGGAPLPERMFTTWASKGISISQGFGMTETAPGIRMLDPRDGIVKAGTAGREHFFTESRVVDLNGEDVAPDEPGEIWAHGPNLMTGYWGKPDETAAVLQDGWYRTGDIGSVDSDDYLRIHDRMKDMYISGGENVYPAEVENALLNIAGVAEAAVIGVDDDRWGESGVAFVVLDPGEDRTGDDIRDDALTRLARYKVPREVFVVDDMPRTTTGKIRKNILRKTY</sequence>
<dbReference type="RefSeq" id="WP_129316493.1">
    <property type="nucleotide sequence ID" value="NZ_NOIQ01000034.1"/>
</dbReference>
<accession>A0A7K1LKL4</accession>
<dbReference type="Pfam" id="PF13193">
    <property type="entry name" value="AMP-binding_C"/>
    <property type="match status" value="1"/>
</dbReference>
<organism evidence="5 6">
    <name type="scientific">Rothia koreensis</name>
    <dbReference type="NCBI Taxonomy" id="592378"/>
    <lineage>
        <taxon>Bacteria</taxon>
        <taxon>Bacillati</taxon>
        <taxon>Actinomycetota</taxon>
        <taxon>Actinomycetes</taxon>
        <taxon>Micrococcales</taxon>
        <taxon>Micrococcaceae</taxon>
        <taxon>Rothia</taxon>
    </lineage>
</organism>
<proteinExistence type="inferred from homology"/>
<dbReference type="InterPro" id="IPR045851">
    <property type="entry name" value="AMP-bd_C_sf"/>
</dbReference>
<evidence type="ECO:0000259" key="3">
    <source>
        <dbReference type="Pfam" id="PF00501"/>
    </source>
</evidence>
<dbReference type="InterPro" id="IPR025110">
    <property type="entry name" value="AMP-bd_C"/>
</dbReference>
<dbReference type="GO" id="GO:0031956">
    <property type="term" value="F:medium-chain fatty acid-CoA ligase activity"/>
    <property type="evidence" value="ECO:0007669"/>
    <property type="project" value="TreeGrafter"/>
</dbReference>
<dbReference type="NCBIfam" id="NF004837">
    <property type="entry name" value="PRK06187.1"/>
    <property type="match status" value="1"/>
</dbReference>
<dbReference type="Gene3D" id="3.30.300.30">
    <property type="match status" value="1"/>
</dbReference>
<dbReference type="PANTHER" id="PTHR43201:SF5">
    <property type="entry name" value="MEDIUM-CHAIN ACYL-COA LIGASE ACSF2, MITOCHONDRIAL"/>
    <property type="match status" value="1"/>
</dbReference>
<dbReference type="PRINTS" id="PR00154">
    <property type="entry name" value="AMPBINDING"/>
</dbReference>
<dbReference type="FunFam" id="3.30.300.30:FF:000008">
    <property type="entry name" value="2,3-dihydroxybenzoate-AMP ligase"/>
    <property type="match status" value="1"/>
</dbReference>
<dbReference type="Pfam" id="PF00501">
    <property type="entry name" value="AMP-binding"/>
    <property type="match status" value="1"/>
</dbReference>
<keyword evidence="2 5" id="KW-0436">Ligase</keyword>
<protein>
    <submittedName>
        <fullName evidence="5">Long-chain-fatty-acid--CoA ligase</fullName>
    </submittedName>
</protein>
<dbReference type="PANTHER" id="PTHR43201">
    <property type="entry name" value="ACYL-COA SYNTHETASE"/>
    <property type="match status" value="1"/>
</dbReference>
<gene>
    <name evidence="5" type="ORF">GMA10_11070</name>
</gene>
<evidence type="ECO:0000256" key="1">
    <source>
        <dbReference type="ARBA" id="ARBA00006432"/>
    </source>
</evidence>
<keyword evidence="6" id="KW-1185">Reference proteome</keyword>
<dbReference type="Proteomes" id="UP000462152">
    <property type="component" value="Unassembled WGS sequence"/>
</dbReference>
<dbReference type="InterPro" id="IPR020845">
    <property type="entry name" value="AMP-binding_CS"/>
</dbReference>
<reference evidence="5 6" key="1">
    <citation type="submission" date="2019-12" db="EMBL/GenBank/DDBJ databases">
        <authorList>
            <person name="Li J."/>
            <person name="Shi Y."/>
            <person name="Xu G."/>
            <person name="Xiao D."/>
            <person name="Ran X."/>
        </authorList>
    </citation>
    <scope>NUCLEOTIDE SEQUENCE [LARGE SCALE GENOMIC DNA]</scope>
    <source>
        <strain evidence="5 6">JCM 15915</strain>
    </source>
</reference>
<dbReference type="InterPro" id="IPR020459">
    <property type="entry name" value="AMP-binding"/>
</dbReference>
<dbReference type="OrthoDB" id="9803968at2"/>
<evidence type="ECO:0000313" key="5">
    <source>
        <dbReference type="EMBL" id="MUN55744.1"/>
    </source>
</evidence>
<comment type="similarity">
    <text evidence="1">Belongs to the ATP-dependent AMP-binding enzyme family.</text>
</comment>
<dbReference type="EMBL" id="WOGT01000008">
    <property type="protein sequence ID" value="MUN55744.1"/>
    <property type="molecule type" value="Genomic_DNA"/>
</dbReference>
<evidence type="ECO:0000256" key="2">
    <source>
        <dbReference type="ARBA" id="ARBA00022598"/>
    </source>
</evidence>
<dbReference type="GO" id="GO:0006631">
    <property type="term" value="P:fatty acid metabolic process"/>
    <property type="evidence" value="ECO:0007669"/>
    <property type="project" value="TreeGrafter"/>
</dbReference>
<dbReference type="SUPFAM" id="SSF56801">
    <property type="entry name" value="Acetyl-CoA synthetase-like"/>
    <property type="match status" value="1"/>
</dbReference>
<evidence type="ECO:0000313" key="6">
    <source>
        <dbReference type="Proteomes" id="UP000462152"/>
    </source>
</evidence>
<dbReference type="AlphaFoldDB" id="A0A7K1LKL4"/>
<comment type="caution">
    <text evidence="5">The sequence shown here is derived from an EMBL/GenBank/DDBJ whole genome shotgun (WGS) entry which is preliminary data.</text>
</comment>